<dbReference type="Proteomes" id="UP001057702">
    <property type="component" value="Unassembled WGS sequence"/>
</dbReference>
<keyword evidence="2" id="KW-1133">Transmembrane helix</keyword>
<feature type="compositionally biased region" description="Pro residues" evidence="1">
    <location>
        <begin position="362"/>
        <end position="381"/>
    </location>
</feature>
<evidence type="ECO:0000313" key="3">
    <source>
        <dbReference type="EMBL" id="MCQ4081931.1"/>
    </source>
</evidence>
<sequence>MAGRGDPPEGTPQGVPGGGDDEYGSVVFDESFVRAARIQEYSARERMGDAARAVRTRHPWSRGGAQRQVFVLLLLIVLAFGTAVYMGVRHPYRPPLPPQAQPLRITLIPLAPQGPVPEASADPLFTADGGARYRVGADGYTLPPAHATADFSEGEVLQALTIAKDYLVASSLDPAALTGGDVRGVRELLNPGQLDQFDRSLARPADDGQYAATGWLVRFDPARYALAAQQVLVQGTMSVSEPSADGILVTTDHTLVYTVRSVVDGAVAGAALGADRPVATPASHFTVRRQLQLYFTRDDLQGHEAEVLQAAVEAGPLACTADSAAYFRPLLAGQAAGAQAAGIDPYDHGRPVASGCGLLNPGPVPSRTPSPSPARPSRPSR</sequence>
<feature type="region of interest" description="Disordered" evidence="1">
    <location>
        <begin position="1"/>
        <end position="21"/>
    </location>
</feature>
<reference evidence="3" key="1">
    <citation type="submission" date="2022-06" db="EMBL/GenBank/DDBJ databases">
        <title>Draft genome sequence of Streptomyces sp. RB6PN25 isolated from peat swamp forest in Thailand.</title>
        <authorList>
            <person name="Duangmal K."/>
            <person name="Klaysubun C."/>
        </authorList>
    </citation>
    <scope>NUCLEOTIDE SEQUENCE</scope>
    <source>
        <strain evidence="3">RB6PN25</strain>
    </source>
</reference>
<dbReference type="RefSeq" id="WP_255920829.1">
    <property type="nucleotide sequence ID" value="NZ_JANFNG010000010.1"/>
</dbReference>
<organism evidence="3 4">
    <name type="scientific">Streptomyces humicola</name>
    <dbReference type="NCBI Taxonomy" id="2953240"/>
    <lineage>
        <taxon>Bacteria</taxon>
        <taxon>Bacillati</taxon>
        <taxon>Actinomycetota</taxon>
        <taxon>Actinomycetes</taxon>
        <taxon>Kitasatosporales</taxon>
        <taxon>Streptomycetaceae</taxon>
        <taxon>Streptomyces</taxon>
    </lineage>
</organism>
<keyword evidence="4" id="KW-1185">Reference proteome</keyword>
<comment type="caution">
    <text evidence="3">The sequence shown here is derived from an EMBL/GenBank/DDBJ whole genome shotgun (WGS) entry which is preliminary data.</text>
</comment>
<accession>A0ABT1PW74</accession>
<keyword evidence="2" id="KW-0472">Membrane</keyword>
<proteinExistence type="predicted"/>
<gene>
    <name evidence="3" type="ORF">NGB36_15260</name>
</gene>
<name>A0ABT1PW74_9ACTN</name>
<evidence type="ECO:0000256" key="2">
    <source>
        <dbReference type="SAM" id="Phobius"/>
    </source>
</evidence>
<evidence type="ECO:0000313" key="4">
    <source>
        <dbReference type="Proteomes" id="UP001057702"/>
    </source>
</evidence>
<keyword evidence="2" id="KW-0812">Transmembrane</keyword>
<evidence type="ECO:0008006" key="5">
    <source>
        <dbReference type="Google" id="ProtNLM"/>
    </source>
</evidence>
<evidence type="ECO:0000256" key="1">
    <source>
        <dbReference type="SAM" id="MobiDB-lite"/>
    </source>
</evidence>
<dbReference type="EMBL" id="JANFNG010000010">
    <property type="protein sequence ID" value="MCQ4081931.1"/>
    <property type="molecule type" value="Genomic_DNA"/>
</dbReference>
<protein>
    <recommendedName>
        <fullName evidence="5">GerMN domain-containing protein</fullName>
    </recommendedName>
</protein>
<feature type="transmembrane region" description="Helical" evidence="2">
    <location>
        <begin position="69"/>
        <end position="88"/>
    </location>
</feature>
<feature type="region of interest" description="Disordered" evidence="1">
    <location>
        <begin position="352"/>
        <end position="381"/>
    </location>
</feature>